<keyword evidence="2" id="KW-1133">Transmembrane helix</keyword>
<evidence type="ECO:0000256" key="1">
    <source>
        <dbReference type="SAM" id="MobiDB-lite"/>
    </source>
</evidence>
<dbReference type="EMBL" id="BSDZ01000103">
    <property type="protein sequence ID" value="GLI71207.1"/>
    <property type="molecule type" value="Genomic_DNA"/>
</dbReference>
<dbReference type="Proteomes" id="UP001165090">
    <property type="component" value="Unassembled WGS sequence"/>
</dbReference>
<feature type="region of interest" description="Disordered" evidence="1">
    <location>
        <begin position="1"/>
        <end position="71"/>
    </location>
</feature>
<reference evidence="3 4" key="1">
    <citation type="journal article" date="2023" name="IScience">
        <title>Expanded male sex-determining region conserved during the evolution of homothallism in the green alga Volvox.</title>
        <authorList>
            <person name="Yamamoto K."/>
            <person name="Matsuzaki R."/>
            <person name="Mahakham W."/>
            <person name="Heman W."/>
            <person name="Sekimoto H."/>
            <person name="Kawachi M."/>
            <person name="Minakuchi Y."/>
            <person name="Toyoda A."/>
            <person name="Nozaki H."/>
        </authorList>
    </citation>
    <scope>NUCLEOTIDE SEQUENCE [LARGE SCALE GENOMIC DNA]</scope>
    <source>
        <strain evidence="3 4">NIES-4468</strain>
    </source>
</reference>
<evidence type="ECO:0008006" key="5">
    <source>
        <dbReference type="Google" id="ProtNLM"/>
    </source>
</evidence>
<feature type="region of interest" description="Disordered" evidence="1">
    <location>
        <begin position="133"/>
        <end position="156"/>
    </location>
</feature>
<name>A0ABQ5SMJ1_9CHLO</name>
<evidence type="ECO:0000256" key="2">
    <source>
        <dbReference type="SAM" id="Phobius"/>
    </source>
</evidence>
<evidence type="ECO:0000313" key="3">
    <source>
        <dbReference type="EMBL" id="GLI71207.1"/>
    </source>
</evidence>
<sequence length="414" mass="43980">MILAEGSWPESSWGQAHKLVKIPSPWPSPPSERRRQPGGETMESLIASPPSPRSDDHNGWTLVERPLAEGVTEAIDIRPRAASPIPELAAEALSEREELQDGMKSPESERLADDVLREPFQAGGPLLLQVAAPPPAPTVEEPATPTAASGPHSGSCGDLSCSHFHANDLEHVTRFSDHTNLASGGVGAGCVSAAGWGFDRHHHERLRAVNRLSGEGALEGFQDPQDLLFADSAAPGAAARIGCGVATDVSADDESGGVINGPFGTVSLGWEALITNVWSDLLRELEDAKALVTMTAAALWERVQEGRMAVEDWATAVRESARKSAKSMGRPGCPLWTLIGISGLAAVALAALATQMVLNRRLTSQLRQRDKDLARLVVKILNLQDALQSASRAVPVLRQASLGRFTTTTLIGMV</sequence>
<keyword evidence="2" id="KW-0812">Transmembrane</keyword>
<gene>
    <name evidence="3" type="ORF">VaNZ11_016326</name>
</gene>
<proteinExistence type="predicted"/>
<keyword evidence="4" id="KW-1185">Reference proteome</keyword>
<keyword evidence="2" id="KW-0472">Membrane</keyword>
<comment type="caution">
    <text evidence="3">The sequence shown here is derived from an EMBL/GenBank/DDBJ whole genome shotgun (WGS) entry which is preliminary data.</text>
</comment>
<organism evidence="3 4">
    <name type="scientific">Volvox africanus</name>
    <dbReference type="NCBI Taxonomy" id="51714"/>
    <lineage>
        <taxon>Eukaryota</taxon>
        <taxon>Viridiplantae</taxon>
        <taxon>Chlorophyta</taxon>
        <taxon>core chlorophytes</taxon>
        <taxon>Chlorophyceae</taxon>
        <taxon>CS clade</taxon>
        <taxon>Chlamydomonadales</taxon>
        <taxon>Volvocaceae</taxon>
        <taxon>Volvox</taxon>
    </lineage>
</organism>
<feature type="compositionally biased region" description="Low complexity" evidence="1">
    <location>
        <begin position="138"/>
        <end position="148"/>
    </location>
</feature>
<evidence type="ECO:0000313" key="4">
    <source>
        <dbReference type="Proteomes" id="UP001165090"/>
    </source>
</evidence>
<protein>
    <recommendedName>
        <fullName evidence="5">Transmembrane protein</fullName>
    </recommendedName>
</protein>
<feature type="transmembrane region" description="Helical" evidence="2">
    <location>
        <begin position="335"/>
        <end position="358"/>
    </location>
</feature>
<accession>A0ABQ5SMJ1</accession>